<name>A0ABU2S5P4_9ACTN</name>
<dbReference type="RefSeq" id="WP_311617321.1">
    <property type="nucleotide sequence ID" value="NZ_JAVREV010000004.1"/>
</dbReference>
<keyword evidence="2" id="KW-1185">Reference proteome</keyword>
<evidence type="ECO:0000313" key="1">
    <source>
        <dbReference type="EMBL" id="MDT0442950.1"/>
    </source>
</evidence>
<dbReference type="InterPro" id="IPR016084">
    <property type="entry name" value="Haem_Oase-like_multi-hlx"/>
</dbReference>
<accession>A0ABU2S5P4</accession>
<reference evidence="2" key="1">
    <citation type="submission" date="2023-07" db="EMBL/GenBank/DDBJ databases">
        <title>30 novel species of actinomycetes from the DSMZ collection.</title>
        <authorList>
            <person name="Nouioui I."/>
        </authorList>
    </citation>
    <scope>NUCLEOTIDE SEQUENCE [LARGE SCALE GENOMIC DNA]</scope>
    <source>
        <strain evidence="2">DSM 41886</strain>
    </source>
</reference>
<gene>
    <name evidence="1" type="ORF">RM779_10120</name>
</gene>
<sequence length="112" mass="12868">MIATDIDDDMSTTFIDQCREATAADWEAYEEHPWLTDLERGRMTVERFLAFQVDDAPFIPYIHRTLALGLAKAPSGSPWSRTAANLLSNYFVAAETDFKRACAHWRSWPPDW</sequence>
<proteinExistence type="predicted"/>
<evidence type="ECO:0000313" key="2">
    <source>
        <dbReference type="Proteomes" id="UP001183615"/>
    </source>
</evidence>
<dbReference type="SUPFAM" id="SSF48613">
    <property type="entry name" value="Heme oxygenase-like"/>
    <property type="match status" value="1"/>
</dbReference>
<dbReference type="Gene3D" id="1.20.910.10">
    <property type="entry name" value="Heme oxygenase-like"/>
    <property type="match status" value="1"/>
</dbReference>
<comment type="caution">
    <text evidence="1">The sequence shown here is derived from an EMBL/GenBank/DDBJ whole genome shotgun (WGS) entry which is preliminary data.</text>
</comment>
<dbReference type="EMBL" id="JAVREV010000004">
    <property type="protein sequence ID" value="MDT0442950.1"/>
    <property type="molecule type" value="Genomic_DNA"/>
</dbReference>
<protein>
    <submittedName>
        <fullName evidence="1">Uncharacterized protein</fullName>
    </submittedName>
</protein>
<organism evidence="1 2">
    <name type="scientific">Streptomyces johnsoniae</name>
    <dbReference type="NCBI Taxonomy" id="3075532"/>
    <lineage>
        <taxon>Bacteria</taxon>
        <taxon>Bacillati</taxon>
        <taxon>Actinomycetota</taxon>
        <taxon>Actinomycetes</taxon>
        <taxon>Kitasatosporales</taxon>
        <taxon>Streptomycetaceae</taxon>
        <taxon>Streptomyces</taxon>
    </lineage>
</organism>
<dbReference type="Proteomes" id="UP001183615">
    <property type="component" value="Unassembled WGS sequence"/>
</dbReference>